<dbReference type="EMBL" id="MU268307">
    <property type="protein sequence ID" value="KAH7904976.1"/>
    <property type="molecule type" value="Genomic_DNA"/>
</dbReference>
<dbReference type="Proteomes" id="UP000790377">
    <property type="component" value="Unassembled WGS sequence"/>
</dbReference>
<evidence type="ECO:0000313" key="2">
    <source>
        <dbReference type="Proteomes" id="UP000790377"/>
    </source>
</evidence>
<evidence type="ECO:0000313" key="1">
    <source>
        <dbReference type="EMBL" id="KAH7904976.1"/>
    </source>
</evidence>
<reference evidence="1" key="1">
    <citation type="journal article" date="2021" name="New Phytol.">
        <title>Evolutionary innovations through gain and loss of genes in the ectomycorrhizal Boletales.</title>
        <authorList>
            <person name="Wu G."/>
            <person name="Miyauchi S."/>
            <person name="Morin E."/>
            <person name="Kuo A."/>
            <person name="Drula E."/>
            <person name="Varga T."/>
            <person name="Kohler A."/>
            <person name="Feng B."/>
            <person name="Cao Y."/>
            <person name="Lipzen A."/>
            <person name="Daum C."/>
            <person name="Hundley H."/>
            <person name="Pangilinan J."/>
            <person name="Johnson J."/>
            <person name="Barry K."/>
            <person name="LaButti K."/>
            <person name="Ng V."/>
            <person name="Ahrendt S."/>
            <person name="Min B."/>
            <person name="Choi I.G."/>
            <person name="Park H."/>
            <person name="Plett J.M."/>
            <person name="Magnuson J."/>
            <person name="Spatafora J.W."/>
            <person name="Nagy L.G."/>
            <person name="Henrissat B."/>
            <person name="Grigoriev I.V."/>
            <person name="Yang Z.L."/>
            <person name="Xu J."/>
            <person name="Martin F.M."/>
        </authorList>
    </citation>
    <scope>NUCLEOTIDE SEQUENCE</scope>
    <source>
        <strain evidence="1">ATCC 28755</strain>
    </source>
</reference>
<name>A0ACB7ZV84_9AGAM</name>
<gene>
    <name evidence="1" type="ORF">BJ138DRAFT_994715</name>
</gene>
<keyword evidence="2" id="KW-1185">Reference proteome</keyword>
<accession>A0ACB7ZV84</accession>
<proteinExistence type="predicted"/>
<comment type="caution">
    <text evidence="1">The sequence shown here is derived from an EMBL/GenBank/DDBJ whole genome shotgun (WGS) entry which is preliminary data.</text>
</comment>
<feature type="non-terminal residue" evidence="1">
    <location>
        <position position="81"/>
    </location>
</feature>
<feature type="non-terminal residue" evidence="1">
    <location>
        <position position="1"/>
    </location>
</feature>
<protein>
    <submittedName>
        <fullName evidence="1">Uncharacterized protein</fullName>
    </submittedName>
</protein>
<sequence length="81" mass="8972">IPHPDNLGGPRPGQVVKSYYAVTQGQEVGIYFNWPDAAERIHGVSDAKHQKYNHWVDAVEAYCATYNAGAVRVTHVRGSCF</sequence>
<organism evidence="1 2">
    <name type="scientific">Hygrophoropsis aurantiaca</name>
    <dbReference type="NCBI Taxonomy" id="72124"/>
    <lineage>
        <taxon>Eukaryota</taxon>
        <taxon>Fungi</taxon>
        <taxon>Dikarya</taxon>
        <taxon>Basidiomycota</taxon>
        <taxon>Agaricomycotina</taxon>
        <taxon>Agaricomycetes</taxon>
        <taxon>Agaricomycetidae</taxon>
        <taxon>Boletales</taxon>
        <taxon>Coniophorineae</taxon>
        <taxon>Hygrophoropsidaceae</taxon>
        <taxon>Hygrophoropsis</taxon>
    </lineage>
</organism>